<name>A0A1Y2EBF4_9PEZI</name>
<evidence type="ECO:0000259" key="2">
    <source>
        <dbReference type="Pfam" id="PF12937"/>
    </source>
</evidence>
<feature type="domain" description="F-box" evidence="2">
    <location>
        <begin position="10"/>
        <end position="73"/>
    </location>
</feature>
<dbReference type="GeneID" id="63775884"/>
<dbReference type="InterPro" id="IPR001810">
    <property type="entry name" value="F-box_dom"/>
</dbReference>
<proteinExistence type="predicted"/>
<gene>
    <name evidence="3" type="ORF">BCR38DRAFT_424634</name>
</gene>
<accession>A0A1Y2EBF4</accession>
<dbReference type="EMBL" id="MCFJ01000003">
    <property type="protein sequence ID" value="ORY68898.1"/>
    <property type="molecule type" value="Genomic_DNA"/>
</dbReference>
<dbReference type="RefSeq" id="XP_040719185.1">
    <property type="nucleotide sequence ID" value="XM_040859672.1"/>
</dbReference>
<reference evidence="3 4" key="1">
    <citation type="submission" date="2016-07" db="EMBL/GenBank/DDBJ databases">
        <title>Pervasive Adenine N6-methylation of Active Genes in Fungi.</title>
        <authorList>
            <consortium name="DOE Joint Genome Institute"/>
            <person name="Mondo S.J."/>
            <person name="Dannebaum R.O."/>
            <person name="Kuo R.C."/>
            <person name="Labutti K."/>
            <person name="Haridas S."/>
            <person name="Kuo A."/>
            <person name="Salamov A."/>
            <person name="Ahrendt S.R."/>
            <person name="Lipzen A."/>
            <person name="Sullivan W."/>
            <person name="Andreopoulos W.B."/>
            <person name="Clum A."/>
            <person name="Lindquist E."/>
            <person name="Daum C."/>
            <person name="Ramamoorthy G.K."/>
            <person name="Gryganskyi A."/>
            <person name="Culley D."/>
            <person name="Magnuson J.K."/>
            <person name="James T.Y."/>
            <person name="O'Malley M.A."/>
            <person name="Stajich J.E."/>
            <person name="Spatafora J.W."/>
            <person name="Visel A."/>
            <person name="Grigoriev I.V."/>
        </authorList>
    </citation>
    <scope>NUCLEOTIDE SEQUENCE [LARGE SCALE GENOMIC DNA]</scope>
    <source>
        <strain evidence="3 4">CBS 129021</strain>
    </source>
</reference>
<protein>
    <recommendedName>
        <fullName evidence="2">F-box domain-containing protein</fullName>
    </recommendedName>
</protein>
<keyword evidence="4" id="KW-1185">Reference proteome</keyword>
<dbReference type="AlphaFoldDB" id="A0A1Y2EBF4"/>
<dbReference type="Pfam" id="PF12937">
    <property type="entry name" value="F-box-like"/>
    <property type="match status" value="1"/>
</dbReference>
<comment type="caution">
    <text evidence="3">The sequence shown here is derived from an EMBL/GenBank/DDBJ whole genome shotgun (WGS) entry which is preliminary data.</text>
</comment>
<feature type="region of interest" description="Disordered" evidence="1">
    <location>
        <begin position="206"/>
        <end position="234"/>
    </location>
</feature>
<organism evidence="3 4">
    <name type="scientific">Pseudomassariella vexata</name>
    <dbReference type="NCBI Taxonomy" id="1141098"/>
    <lineage>
        <taxon>Eukaryota</taxon>
        <taxon>Fungi</taxon>
        <taxon>Dikarya</taxon>
        <taxon>Ascomycota</taxon>
        <taxon>Pezizomycotina</taxon>
        <taxon>Sordariomycetes</taxon>
        <taxon>Xylariomycetidae</taxon>
        <taxon>Amphisphaeriales</taxon>
        <taxon>Pseudomassariaceae</taxon>
        <taxon>Pseudomassariella</taxon>
    </lineage>
</organism>
<dbReference type="STRING" id="1141098.A0A1Y2EBF4"/>
<evidence type="ECO:0000256" key="1">
    <source>
        <dbReference type="SAM" id="MobiDB-lite"/>
    </source>
</evidence>
<dbReference type="Gene3D" id="1.20.1280.50">
    <property type="match status" value="1"/>
</dbReference>
<dbReference type="InParanoid" id="A0A1Y2EBF4"/>
<evidence type="ECO:0000313" key="4">
    <source>
        <dbReference type="Proteomes" id="UP000193689"/>
    </source>
</evidence>
<evidence type="ECO:0000313" key="3">
    <source>
        <dbReference type="EMBL" id="ORY68898.1"/>
    </source>
</evidence>
<sequence length="480" mass="53229">MDAQASTTVHSLPPEILSHVFGFLAGAAPSEALHGQPSDDMLAANIRTQNLKAISLVSRQWRSIVLPQLYRNIVWRPEVSSLSNLSLQPVALLRFILDNALASYVSTFTMLVTFAEDEIDARQIPHQIRPADLEWLWDRLFSVIDPLRFTVIAPPTTLAALLNRMLFLDDAWSFNIPYHVLSLARPARTSTPGRSAETLTIHSHPAELKVSSSSPSSAGPPSSTSAPSAPSCKTPEPAPPCALFNLRPWTSILLNEGSSTRVYSSYEFFLRSPPSILSALLGFGEYPNNAPLLPGTIVDFNYIAIFPLSSHFYTLISNLPKVDRLFVQLTPRPGNQLLQDRTAMKNVDMADLWMERNTSYSYLIGQLTVPTPADNWATLKVFESGDAADKESWDMAVNFLERSGVKDWKTQRDGVLVKLDEGKTEMPSGAGMVAHHLLGNDTFDGTIFQGEIRRIAFNGVARLPYSSMWLYLQDPPEHNH</sequence>
<dbReference type="Proteomes" id="UP000193689">
    <property type="component" value="Unassembled WGS sequence"/>
</dbReference>
<dbReference type="OrthoDB" id="5296720at2759"/>
<feature type="compositionally biased region" description="Low complexity" evidence="1">
    <location>
        <begin position="211"/>
        <end position="231"/>
    </location>
</feature>